<evidence type="ECO:0000313" key="2">
    <source>
        <dbReference type="Proteomes" id="UP000054562"/>
    </source>
</evidence>
<gene>
    <name evidence="1" type="ORF">PFMG_00859</name>
</gene>
<reference evidence="2" key="2">
    <citation type="submission" date="2015-07" db="EMBL/GenBank/DDBJ databases">
        <title>The genome sequence of Plasmodium falciparum IGH-CR14.</title>
        <authorList>
            <consortium name="The Broad Institute Genome Sequencing Platform"/>
            <person name="Volkman S.K."/>
            <person name="Neafsey D.E."/>
            <person name="Dash A.P."/>
            <person name="Chitnis C.E."/>
            <person name="Hartl D.L."/>
            <person name="Young S.K."/>
            <person name="Kodira C.D."/>
            <person name="Zeng Q."/>
            <person name="Koehrsen M."/>
            <person name="Godfrey P."/>
            <person name="Alvarado L."/>
            <person name="Berlin A."/>
            <person name="Borenstein D."/>
            <person name="Chen Z."/>
            <person name="Engels R."/>
            <person name="Freedman E."/>
            <person name="Gellesch M."/>
            <person name="Goldberg J."/>
            <person name="Griggs A."/>
            <person name="Gujja S."/>
            <person name="Heiman D."/>
            <person name="Hepburn T."/>
            <person name="Howarth C."/>
            <person name="Jen D."/>
            <person name="Larson L."/>
            <person name="Lewis B."/>
            <person name="Mehta T."/>
            <person name="Park D."/>
            <person name="Pearson M."/>
            <person name="Roberts A."/>
            <person name="Saif S."/>
            <person name="Shea T."/>
            <person name="Shenoy N."/>
            <person name="Sisk P."/>
            <person name="Stolte C."/>
            <person name="Sykes S."/>
            <person name="Walk T."/>
            <person name="White J."/>
            <person name="Yandava C."/>
            <person name="Wirth D.F."/>
            <person name="Nusbaum C."/>
            <person name="Birren B."/>
        </authorList>
    </citation>
    <scope>NUCLEOTIDE SEQUENCE [LARGE SCALE GENOMIC DNA]</scope>
    <source>
        <strain evidence="2">IGH-CR14</strain>
    </source>
</reference>
<proteinExistence type="predicted"/>
<name>A0A0L1I4X7_PLAFA</name>
<dbReference type="EMBL" id="GG665000">
    <property type="protein sequence ID" value="KNG74704.1"/>
    <property type="molecule type" value="Genomic_DNA"/>
</dbReference>
<evidence type="ECO:0000313" key="1">
    <source>
        <dbReference type="EMBL" id="KNG74704.1"/>
    </source>
</evidence>
<dbReference type="Proteomes" id="UP000054562">
    <property type="component" value="Unassembled WGS sequence"/>
</dbReference>
<protein>
    <submittedName>
        <fullName evidence="1">Uncharacterized protein</fullName>
    </submittedName>
</protein>
<dbReference type="AlphaFoldDB" id="A0A0L1I4X7"/>
<accession>A0A0L1I4X7</accession>
<sequence length="121" mass="14657">MVTVFEEKKQITQTYMKIKHLTEVLYRNIKNVKTIETSFNKKKKKSKIIGDMLTEYRKNIKESFEHILTDKGNGFICLVQNELKTSEKIFSRDVEEFHHVLYEEYRIIMNIYSKNAYYLLY</sequence>
<organism evidence="1 2">
    <name type="scientific">Plasmodium falciparum IGH-CR14</name>
    <dbReference type="NCBI Taxonomy" id="580059"/>
    <lineage>
        <taxon>Eukaryota</taxon>
        <taxon>Sar</taxon>
        <taxon>Alveolata</taxon>
        <taxon>Apicomplexa</taxon>
        <taxon>Aconoidasida</taxon>
        <taxon>Haemosporida</taxon>
        <taxon>Plasmodiidae</taxon>
        <taxon>Plasmodium</taxon>
        <taxon>Plasmodium (Laverania)</taxon>
    </lineage>
</organism>
<reference evidence="2" key="1">
    <citation type="submission" date="2015-07" db="EMBL/GenBank/DDBJ databases">
        <title>Annotation of Plasmodium falciparum IGH-CR14.</title>
        <authorList>
            <consortium name="The Broad Institute Genome Sequencing Platform"/>
            <person name="Volkman S.K."/>
            <person name="Neafsey D.E."/>
            <person name="Dash A.P."/>
            <person name="Chitnis C.E."/>
            <person name="Hartl D.L."/>
            <person name="Young S.K."/>
            <person name="Zeng Q."/>
            <person name="Koehrsen M."/>
            <person name="Alvarado L."/>
            <person name="Berlin A."/>
            <person name="Borenstein D."/>
            <person name="Chapman S.B."/>
            <person name="Chen Z."/>
            <person name="Engels R."/>
            <person name="Freedman E."/>
            <person name="Gellesch M."/>
            <person name="Goldberg J."/>
            <person name="Griggs A."/>
            <person name="Gujja S."/>
            <person name="Heilman E.R."/>
            <person name="Heiman D.I."/>
            <person name="Howarth C."/>
            <person name="Jen D."/>
            <person name="Larson L."/>
            <person name="Mehta T."/>
            <person name="Neiman D."/>
            <person name="Park D."/>
            <person name="Pearson M."/>
            <person name="Roberts A."/>
            <person name="Saif S."/>
            <person name="Shea T."/>
            <person name="Shenoy N."/>
            <person name="Sisk P."/>
            <person name="Stolte C."/>
            <person name="Sykes S."/>
            <person name="Walk T."/>
            <person name="White J."/>
            <person name="Yandava C."/>
            <person name="Haas B."/>
            <person name="Henn M.R."/>
            <person name="Nusbaum C."/>
            <person name="Birren B."/>
        </authorList>
    </citation>
    <scope>NUCLEOTIDE SEQUENCE [LARGE SCALE GENOMIC DNA]</scope>
    <source>
        <strain evidence="2">IGH-CR14</strain>
    </source>
</reference>